<name>A0ABS6K084_9BACI</name>
<dbReference type="InterPro" id="IPR056951">
    <property type="entry name" value="Phage_connect_2"/>
</dbReference>
<dbReference type="InterPro" id="IPR006450">
    <property type="entry name" value="Phage_HK97_gp6-like"/>
</dbReference>
<dbReference type="RefSeq" id="WP_088074925.1">
    <property type="nucleotide sequence ID" value="NZ_JAHQCR010000088.1"/>
</dbReference>
<evidence type="ECO:0000313" key="2">
    <source>
        <dbReference type="Proteomes" id="UP000790580"/>
    </source>
</evidence>
<sequence length="96" mass="10719">MLVNDIKNLLRISSSNSAFDLEINDLIETARQELILSGVSSEKADSETDPLIKRAVSVYVKANFGWDNPDSDKLNNSFNMLKNHLSLSIEYTEGDV</sequence>
<comment type="caution">
    <text evidence="1">The sequence shown here is derived from an EMBL/GenBank/DDBJ whole genome shotgun (WGS) entry which is preliminary data.</text>
</comment>
<accession>A0ABS6K084</accession>
<protein>
    <submittedName>
        <fullName evidence="1">Head-tail connector protein</fullName>
    </submittedName>
</protein>
<keyword evidence="2" id="KW-1185">Reference proteome</keyword>
<proteinExistence type="predicted"/>
<organism evidence="1 2">
    <name type="scientific">Evansella alkalicola</name>
    <dbReference type="NCBI Taxonomy" id="745819"/>
    <lineage>
        <taxon>Bacteria</taxon>
        <taxon>Bacillati</taxon>
        <taxon>Bacillota</taxon>
        <taxon>Bacilli</taxon>
        <taxon>Bacillales</taxon>
        <taxon>Bacillaceae</taxon>
        <taxon>Evansella</taxon>
    </lineage>
</organism>
<reference evidence="1 2" key="1">
    <citation type="submission" date="2021-06" db="EMBL/GenBank/DDBJ databases">
        <title>Bacillus sp. RD4P76, an endophyte from a halophyte.</title>
        <authorList>
            <person name="Sun J.-Q."/>
        </authorList>
    </citation>
    <scope>NUCLEOTIDE SEQUENCE [LARGE SCALE GENOMIC DNA]</scope>
    <source>
        <strain evidence="1 2">JCM 17098</strain>
    </source>
</reference>
<dbReference type="Proteomes" id="UP000790580">
    <property type="component" value="Unassembled WGS sequence"/>
</dbReference>
<evidence type="ECO:0000313" key="1">
    <source>
        <dbReference type="EMBL" id="MBU9724128.1"/>
    </source>
</evidence>
<gene>
    <name evidence="1" type="ORF">KS407_22140</name>
</gene>
<dbReference type="Pfam" id="PF24829">
    <property type="entry name" value="Phage_connect_2"/>
    <property type="match status" value="1"/>
</dbReference>
<dbReference type="EMBL" id="JAHQCR010000088">
    <property type="protein sequence ID" value="MBU9724128.1"/>
    <property type="molecule type" value="Genomic_DNA"/>
</dbReference>
<dbReference type="NCBIfam" id="TIGR01560">
    <property type="entry name" value="put_DNA_pack"/>
    <property type="match status" value="1"/>
</dbReference>